<evidence type="ECO:0000256" key="3">
    <source>
        <dbReference type="ARBA" id="ARBA00022989"/>
    </source>
</evidence>
<reference evidence="8" key="1">
    <citation type="submission" date="2023-07" db="EMBL/GenBank/DDBJ databases">
        <title>Black Yeasts Isolated from many extreme environments.</title>
        <authorList>
            <person name="Coleine C."/>
            <person name="Stajich J.E."/>
            <person name="Selbmann L."/>
        </authorList>
    </citation>
    <scope>NUCLEOTIDE SEQUENCE</scope>
    <source>
        <strain evidence="8">CCFEE 5485</strain>
    </source>
</reference>
<feature type="transmembrane region" description="Helical" evidence="6">
    <location>
        <begin position="148"/>
        <end position="170"/>
    </location>
</feature>
<comment type="caution">
    <text evidence="8">The sequence shown here is derived from an EMBL/GenBank/DDBJ whole genome shotgun (WGS) entry which is preliminary data.</text>
</comment>
<gene>
    <name evidence="8" type="ORF">LTR78_008833</name>
</gene>
<dbReference type="InterPro" id="IPR011701">
    <property type="entry name" value="MFS"/>
</dbReference>
<organism evidence="8 9">
    <name type="scientific">Recurvomyces mirabilis</name>
    <dbReference type="NCBI Taxonomy" id="574656"/>
    <lineage>
        <taxon>Eukaryota</taxon>
        <taxon>Fungi</taxon>
        <taxon>Dikarya</taxon>
        <taxon>Ascomycota</taxon>
        <taxon>Pezizomycotina</taxon>
        <taxon>Dothideomycetes</taxon>
        <taxon>Dothideomycetidae</taxon>
        <taxon>Mycosphaerellales</taxon>
        <taxon>Teratosphaeriaceae</taxon>
        <taxon>Recurvomyces</taxon>
    </lineage>
</organism>
<feature type="transmembrane region" description="Helical" evidence="6">
    <location>
        <begin position="273"/>
        <end position="295"/>
    </location>
</feature>
<evidence type="ECO:0000256" key="2">
    <source>
        <dbReference type="ARBA" id="ARBA00022692"/>
    </source>
</evidence>
<keyword evidence="4 6" id="KW-0472">Membrane</keyword>
<dbReference type="PANTHER" id="PTHR23502:SF181">
    <property type="entry name" value="MAJOR FACILITATOR SUPERFAMILY (MFS) PROFILE DOMAIN-CONTAINING PROTEIN"/>
    <property type="match status" value="1"/>
</dbReference>
<feature type="transmembrane region" description="Helical" evidence="6">
    <location>
        <begin position="453"/>
        <end position="473"/>
    </location>
</feature>
<feature type="transmembrane region" description="Helical" evidence="6">
    <location>
        <begin position="177"/>
        <end position="203"/>
    </location>
</feature>
<feature type="transmembrane region" description="Helical" evidence="6">
    <location>
        <begin position="386"/>
        <end position="409"/>
    </location>
</feature>
<feature type="region of interest" description="Disordered" evidence="5">
    <location>
        <begin position="1"/>
        <end position="24"/>
    </location>
</feature>
<feature type="transmembrane region" description="Helical" evidence="6">
    <location>
        <begin position="51"/>
        <end position="71"/>
    </location>
</feature>
<feature type="transmembrane region" description="Helical" evidence="6">
    <location>
        <begin position="315"/>
        <end position="340"/>
    </location>
</feature>
<evidence type="ECO:0000256" key="5">
    <source>
        <dbReference type="SAM" id="MobiDB-lite"/>
    </source>
</evidence>
<sequence>MEKSTPLAVEDFQQAEKSDGPLRLDKYGMPLSPQPSKYSDDPLNWSPAVKLAVTLQVSWLAFLGPMSAAVANPAFVPIGKHFKIGTVQASYSLMMYILWAAFGPLLSVPLANKYGRRPVYLVSNLVAGACNVASGYSTSWGGVMATRAIVGIFAGSPPAIGAATICDLYFLHERGFYIGIFTFFLTNGPHTASLIGGFVAQYLGWSYCYTIPGYIQIGTFVITLFALPETLYSRRTTDHTLRTFKDLLLFRAALPPRKLSLIDFARPLYMARYLTVLLPVLYYMTTFGYGSVLFASTGSQLFARYYHFDTAQTGLILSIPLLIGSFVGEASTGWFTDWLVRRDARKRDGVRRAEARLDGFWLSLLVPVGVVIVGVCMYHHNTVPWIGPAMGMGIANLGLQAATTVTYAYTTDHFKPQSAEISCVINFARSIFSAVISFYAIPLADKVDIANGWVIFACINLAFFIPAVSLRWLGGSISQKTWQAPPTFHDDI</sequence>
<dbReference type="Gene3D" id="1.20.1250.20">
    <property type="entry name" value="MFS general substrate transporter like domains"/>
    <property type="match status" value="1"/>
</dbReference>
<proteinExistence type="predicted"/>
<evidence type="ECO:0000256" key="4">
    <source>
        <dbReference type="ARBA" id="ARBA00023136"/>
    </source>
</evidence>
<dbReference type="InterPro" id="IPR036259">
    <property type="entry name" value="MFS_trans_sf"/>
</dbReference>
<keyword evidence="9" id="KW-1185">Reference proteome</keyword>
<keyword evidence="3 6" id="KW-1133">Transmembrane helix</keyword>
<evidence type="ECO:0000256" key="1">
    <source>
        <dbReference type="ARBA" id="ARBA00004141"/>
    </source>
</evidence>
<comment type="subcellular location">
    <subcellularLocation>
        <location evidence="1">Membrane</location>
        <topology evidence="1">Multi-pass membrane protein</topology>
    </subcellularLocation>
</comment>
<evidence type="ECO:0000313" key="8">
    <source>
        <dbReference type="EMBL" id="KAK3671372.1"/>
    </source>
</evidence>
<dbReference type="InterPro" id="IPR020846">
    <property type="entry name" value="MFS_dom"/>
</dbReference>
<accession>A0AAE0TQ07</accession>
<dbReference type="AlphaFoldDB" id="A0AAE0TQ07"/>
<dbReference type="GO" id="GO:0022857">
    <property type="term" value="F:transmembrane transporter activity"/>
    <property type="evidence" value="ECO:0007669"/>
    <property type="project" value="InterPro"/>
</dbReference>
<evidence type="ECO:0000259" key="7">
    <source>
        <dbReference type="PROSITE" id="PS50850"/>
    </source>
</evidence>
<feature type="transmembrane region" description="Helical" evidence="6">
    <location>
        <begin position="421"/>
        <end position="441"/>
    </location>
</feature>
<dbReference type="GO" id="GO:0005886">
    <property type="term" value="C:plasma membrane"/>
    <property type="evidence" value="ECO:0007669"/>
    <property type="project" value="TreeGrafter"/>
</dbReference>
<dbReference type="PANTHER" id="PTHR23502">
    <property type="entry name" value="MAJOR FACILITATOR SUPERFAMILY"/>
    <property type="match status" value="1"/>
</dbReference>
<dbReference type="EMBL" id="JAUTXT010000044">
    <property type="protein sequence ID" value="KAK3671372.1"/>
    <property type="molecule type" value="Genomic_DNA"/>
</dbReference>
<feature type="transmembrane region" description="Helical" evidence="6">
    <location>
        <begin position="360"/>
        <end position="380"/>
    </location>
</feature>
<protein>
    <recommendedName>
        <fullName evidence="7">Major facilitator superfamily (MFS) profile domain-containing protein</fullName>
    </recommendedName>
</protein>
<dbReference type="PROSITE" id="PS50850">
    <property type="entry name" value="MFS"/>
    <property type="match status" value="1"/>
</dbReference>
<evidence type="ECO:0000313" key="9">
    <source>
        <dbReference type="Proteomes" id="UP001274830"/>
    </source>
</evidence>
<keyword evidence="2 6" id="KW-0812">Transmembrane</keyword>
<dbReference type="Proteomes" id="UP001274830">
    <property type="component" value="Unassembled WGS sequence"/>
</dbReference>
<feature type="transmembrane region" description="Helical" evidence="6">
    <location>
        <begin position="209"/>
        <end position="227"/>
    </location>
</feature>
<evidence type="ECO:0000256" key="6">
    <source>
        <dbReference type="SAM" id="Phobius"/>
    </source>
</evidence>
<dbReference type="Pfam" id="PF07690">
    <property type="entry name" value="MFS_1"/>
    <property type="match status" value="1"/>
</dbReference>
<feature type="domain" description="Major facilitator superfamily (MFS) profile" evidence="7">
    <location>
        <begin position="53"/>
        <end position="469"/>
    </location>
</feature>
<dbReference type="SUPFAM" id="SSF103473">
    <property type="entry name" value="MFS general substrate transporter"/>
    <property type="match status" value="1"/>
</dbReference>
<feature type="transmembrane region" description="Helical" evidence="6">
    <location>
        <begin position="91"/>
        <end position="111"/>
    </location>
</feature>
<name>A0AAE0TQ07_9PEZI</name>
<feature type="compositionally biased region" description="Basic and acidic residues" evidence="5">
    <location>
        <begin position="14"/>
        <end position="24"/>
    </location>
</feature>